<reference evidence="1 3" key="2">
    <citation type="journal article" date="2013" name="Nature">
        <title>Insights into bilaterian evolution from three spiralian genomes.</title>
        <authorList>
            <person name="Simakov O."/>
            <person name="Marletaz F."/>
            <person name="Cho S.J."/>
            <person name="Edsinger-Gonzales E."/>
            <person name="Havlak P."/>
            <person name="Hellsten U."/>
            <person name="Kuo D.H."/>
            <person name="Larsson T."/>
            <person name="Lv J."/>
            <person name="Arendt D."/>
            <person name="Savage R."/>
            <person name="Osoegawa K."/>
            <person name="de Jong P."/>
            <person name="Grimwood J."/>
            <person name="Chapman J.A."/>
            <person name="Shapiro H."/>
            <person name="Aerts A."/>
            <person name="Otillar R.P."/>
            <person name="Terry A.Y."/>
            <person name="Boore J.L."/>
            <person name="Grigoriev I.V."/>
            <person name="Lindberg D.R."/>
            <person name="Seaver E.C."/>
            <person name="Weisblat D.A."/>
            <person name="Putnam N.H."/>
            <person name="Rokhsar D.S."/>
        </authorList>
    </citation>
    <scope>NUCLEOTIDE SEQUENCE</scope>
</reference>
<evidence type="ECO:0008006" key="4">
    <source>
        <dbReference type="Google" id="ProtNLM"/>
    </source>
</evidence>
<keyword evidence="3" id="KW-1185">Reference proteome</keyword>
<evidence type="ECO:0000313" key="3">
    <source>
        <dbReference type="Proteomes" id="UP000015101"/>
    </source>
</evidence>
<dbReference type="EMBL" id="AMQM01004421">
    <property type="status" value="NOT_ANNOTATED_CDS"/>
    <property type="molecule type" value="Genomic_DNA"/>
</dbReference>
<dbReference type="RefSeq" id="XP_009017884.1">
    <property type="nucleotide sequence ID" value="XM_009019636.1"/>
</dbReference>
<sequence length="154" mass="18289">NDLTMNVRNNCKLYADDTKIIKLLENNKIKTNLQNDLNEMFNWSDKWYGKFNTEKYKIKPIAWNNSSFVYYIKNKLNETELEKDLVICVSNNLKWMEHVCYAVGKANRKLSMTRKSFLFPDEKSLKLLYTSLVRLHLEYAATVWNPYLTGEKKS</sequence>
<dbReference type="AlphaFoldDB" id="T1G3Q8"/>
<protein>
    <recommendedName>
        <fullName evidence="4">Reverse transcriptase domain-containing protein</fullName>
    </recommendedName>
</protein>
<dbReference type="EnsemblMetazoa" id="HelroT79613">
    <property type="protein sequence ID" value="HelroP79613"/>
    <property type="gene ID" value="HelroG79613"/>
</dbReference>
<dbReference type="EMBL" id="KB096551">
    <property type="protein sequence ID" value="ESO03948.1"/>
    <property type="molecule type" value="Genomic_DNA"/>
</dbReference>
<organism evidence="2 3">
    <name type="scientific">Helobdella robusta</name>
    <name type="common">Californian leech</name>
    <dbReference type="NCBI Taxonomy" id="6412"/>
    <lineage>
        <taxon>Eukaryota</taxon>
        <taxon>Metazoa</taxon>
        <taxon>Spiralia</taxon>
        <taxon>Lophotrochozoa</taxon>
        <taxon>Annelida</taxon>
        <taxon>Clitellata</taxon>
        <taxon>Hirudinea</taxon>
        <taxon>Rhynchobdellida</taxon>
        <taxon>Glossiphoniidae</taxon>
        <taxon>Helobdella</taxon>
    </lineage>
</organism>
<name>T1G3Q8_HELRO</name>
<proteinExistence type="predicted"/>
<dbReference type="PANTHER" id="PTHR33332">
    <property type="entry name" value="REVERSE TRANSCRIPTASE DOMAIN-CONTAINING PROTEIN"/>
    <property type="match status" value="1"/>
</dbReference>
<dbReference type="HOGENOM" id="CLU_000680_22_4_1"/>
<dbReference type="KEGG" id="hro:HELRODRAFT_79613"/>
<dbReference type="CTD" id="20215706"/>
<evidence type="ECO:0000313" key="2">
    <source>
        <dbReference type="EnsemblMetazoa" id="HelroP79613"/>
    </source>
</evidence>
<dbReference type="OrthoDB" id="6144714at2759"/>
<evidence type="ECO:0000313" key="1">
    <source>
        <dbReference type="EMBL" id="ESO03948.1"/>
    </source>
</evidence>
<reference evidence="2" key="3">
    <citation type="submission" date="2015-06" db="UniProtKB">
        <authorList>
            <consortium name="EnsemblMetazoa"/>
        </authorList>
    </citation>
    <scope>IDENTIFICATION</scope>
</reference>
<gene>
    <name evidence="2" type="primary">20215706</name>
    <name evidence="1" type="ORF">HELRODRAFT_79613</name>
</gene>
<reference evidence="3" key="1">
    <citation type="submission" date="2012-12" db="EMBL/GenBank/DDBJ databases">
        <authorList>
            <person name="Hellsten U."/>
            <person name="Grimwood J."/>
            <person name="Chapman J.A."/>
            <person name="Shapiro H."/>
            <person name="Aerts A."/>
            <person name="Otillar R.P."/>
            <person name="Terry A.Y."/>
            <person name="Boore J.L."/>
            <person name="Simakov O."/>
            <person name="Marletaz F."/>
            <person name="Cho S.-J."/>
            <person name="Edsinger-Gonzales E."/>
            <person name="Havlak P."/>
            <person name="Kuo D.-H."/>
            <person name="Larsson T."/>
            <person name="Lv J."/>
            <person name="Arendt D."/>
            <person name="Savage R."/>
            <person name="Osoegawa K."/>
            <person name="de Jong P."/>
            <person name="Lindberg D.R."/>
            <person name="Seaver E.C."/>
            <person name="Weisblat D.A."/>
            <person name="Putnam N.H."/>
            <person name="Grigoriev I.V."/>
            <person name="Rokhsar D.S."/>
        </authorList>
    </citation>
    <scope>NUCLEOTIDE SEQUENCE</scope>
</reference>
<dbReference type="Proteomes" id="UP000015101">
    <property type="component" value="Unassembled WGS sequence"/>
</dbReference>
<dbReference type="STRING" id="6412.T1G3Q8"/>
<dbReference type="OMA" id="IAWNNSS"/>
<accession>T1G3Q8</accession>
<dbReference type="eggNOG" id="KOG1075">
    <property type="taxonomic scope" value="Eukaryota"/>
</dbReference>
<dbReference type="GeneID" id="20215706"/>
<dbReference type="InParanoid" id="T1G3Q8"/>